<dbReference type="PANTHER" id="PTHR33526">
    <property type="entry name" value="OS07G0123800 PROTEIN"/>
    <property type="match status" value="1"/>
</dbReference>
<name>G7JF70_MEDTR</name>
<dbReference type="PANTHER" id="PTHR33526:SF4">
    <property type="entry name" value="OS07G0123800 PROTEIN"/>
    <property type="match status" value="1"/>
</dbReference>
<evidence type="ECO:0000313" key="6">
    <source>
        <dbReference type="Proteomes" id="UP000265566"/>
    </source>
</evidence>
<dbReference type="OrthoDB" id="694638at2759"/>
<dbReference type="Proteomes" id="UP000002051">
    <property type="component" value="Chromosome 4"/>
</dbReference>
<evidence type="ECO:0000256" key="1">
    <source>
        <dbReference type="SAM" id="MobiDB-lite"/>
    </source>
</evidence>
<accession>G7JF70</accession>
<proteinExistence type="predicted"/>
<reference evidence="4" key="3">
    <citation type="submission" date="2015-04" db="UniProtKB">
        <authorList>
            <consortium name="EnsemblPlants"/>
        </authorList>
    </citation>
    <scope>IDENTIFICATION</scope>
    <source>
        <strain evidence="4">cv. Jemalong A17</strain>
    </source>
</reference>
<dbReference type="EMBL" id="PSQE01000004">
    <property type="protein sequence ID" value="RHN63059.1"/>
    <property type="molecule type" value="Genomic_DNA"/>
</dbReference>
<feature type="region of interest" description="Disordered" evidence="1">
    <location>
        <begin position="87"/>
        <end position="135"/>
    </location>
</feature>
<reference evidence="2 5" key="1">
    <citation type="journal article" date="2011" name="Nature">
        <title>The Medicago genome provides insight into the evolution of rhizobial symbioses.</title>
        <authorList>
            <person name="Young N.D."/>
            <person name="Debelle F."/>
            <person name="Oldroyd G.E."/>
            <person name="Geurts R."/>
            <person name="Cannon S.B."/>
            <person name="Udvardi M.K."/>
            <person name="Benedito V.A."/>
            <person name="Mayer K.F."/>
            <person name="Gouzy J."/>
            <person name="Schoof H."/>
            <person name="Van de Peer Y."/>
            <person name="Proost S."/>
            <person name="Cook D.R."/>
            <person name="Meyers B.C."/>
            <person name="Spannagl M."/>
            <person name="Cheung F."/>
            <person name="De Mita S."/>
            <person name="Krishnakumar V."/>
            <person name="Gundlach H."/>
            <person name="Zhou S."/>
            <person name="Mudge J."/>
            <person name="Bharti A.K."/>
            <person name="Murray J.D."/>
            <person name="Naoumkina M.A."/>
            <person name="Rosen B."/>
            <person name="Silverstein K.A."/>
            <person name="Tang H."/>
            <person name="Rombauts S."/>
            <person name="Zhao P.X."/>
            <person name="Zhou P."/>
            <person name="Barbe V."/>
            <person name="Bardou P."/>
            <person name="Bechner M."/>
            <person name="Bellec A."/>
            <person name="Berger A."/>
            <person name="Berges H."/>
            <person name="Bidwell S."/>
            <person name="Bisseling T."/>
            <person name="Choisne N."/>
            <person name="Couloux A."/>
            <person name="Denny R."/>
            <person name="Deshpande S."/>
            <person name="Dai X."/>
            <person name="Doyle J.J."/>
            <person name="Dudez A.M."/>
            <person name="Farmer A.D."/>
            <person name="Fouteau S."/>
            <person name="Franken C."/>
            <person name="Gibelin C."/>
            <person name="Gish J."/>
            <person name="Goldstein S."/>
            <person name="Gonzalez A.J."/>
            <person name="Green P.J."/>
            <person name="Hallab A."/>
            <person name="Hartog M."/>
            <person name="Hua A."/>
            <person name="Humphray S.J."/>
            <person name="Jeong D.H."/>
            <person name="Jing Y."/>
            <person name="Jocker A."/>
            <person name="Kenton S.M."/>
            <person name="Kim D.J."/>
            <person name="Klee K."/>
            <person name="Lai H."/>
            <person name="Lang C."/>
            <person name="Lin S."/>
            <person name="Macmil S.L."/>
            <person name="Magdelenat G."/>
            <person name="Matthews L."/>
            <person name="McCorrison J."/>
            <person name="Monaghan E.L."/>
            <person name="Mun J.H."/>
            <person name="Najar F.Z."/>
            <person name="Nicholson C."/>
            <person name="Noirot C."/>
            <person name="O'Bleness M."/>
            <person name="Paule C.R."/>
            <person name="Poulain J."/>
            <person name="Prion F."/>
            <person name="Qin B."/>
            <person name="Qu C."/>
            <person name="Retzel E.F."/>
            <person name="Riddle C."/>
            <person name="Sallet E."/>
            <person name="Samain S."/>
            <person name="Samson N."/>
            <person name="Sanders I."/>
            <person name="Saurat O."/>
            <person name="Scarpelli C."/>
            <person name="Schiex T."/>
            <person name="Segurens B."/>
            <person name="Severin A.J."/>
            <person name="Sherrier D.J."/>
            <person name="Shi R."/>
            <person name="Sims S."/>
            <person name="Singer S.R."/>
            <person name="Sinharoy S."/>
            <person name="Sterck L."/>
            <person name="Viollet A."/>
            <person name="Wang B.B."/>
            <person name="Wang K."/>
            <person name="Wang M."/>
            <person name="Wang X."/>
            <person name="Warfsmann J."/>
            <person name="Weissenbach J."/>
            <person name="White D.D."/>
            <person name="White J.D."/>
            <person name="Wiley G.B."/>
            <person name="Wincker P."/>
            <person name="Xing Y."/>
            <person name="Yang L."/>
            <person name="Yao Z."/>
            <person name="Ying F."/>
            <person name="Zhai J."/>
            <person name="Zhou L."/>
            <person name="Zuber A."/>
            <person name="Denarie J."/>
            <person name="Dixon R.A."/>
            <person name="May G.D."/>
            <person name="Schwartz D.C."/>
            <person name="Rogers J."/>
            <person name="Quetier F."/>
            <person name="Town C.D."/>
            <person name="Roe B.A."/>
        </authorList>
    </citation>
    <scope>NUCLEOTIDE SEQUENCE [LARGE SCALE GENOMIC DNA]</scope>
    <source>
        <strain evidence="2">A17</strain>
        <strain evidence="4 5">cv. Jemalong A17</strain>
    </source>
</reference>
<dbReference type="InterPro" id="IPR016972">
    <property type="entry name" value="UCP031279"/>
</dbReference>
<reference evidence="3" key="5">
    <citation type="journal article" date="2018" name="Nat. Plants">
        <title>Whole-genome landscape of Medicago truncatula symbiotic genes.</title>
        <authorList>
            <person name="Pecrix Y."/>
            <person name="Gamas P."/>
            <person name="Carrere S."/>
        </authorList>
    </citation>
    <scope>NUCLEOTIDE SEQUENCE</scope>
    <source>
        <tissue evidence="3">Leaves</tissue>
    </source>
</reference>
<dbReference type="Gramene" id="rna25714">
    <property type="protein sequence ID" value="RHN63059.1"/>
    <property type="gene ID" value="gene25714"/>
</dbReference>
<protein>
    <submittedName>
        <fullName evidence="2 4">Uncharacterized protein</fullName>
    </submittedName>
</protein>
<reference evidence="6" key="4">
    <citation type="journal article" date="2018" name="Nat. Plants">
        <title>Whole-genome landscape of Medicago truncatula symbiotic genes.</title>
        <authorList>
            <person name="Pecrix Y."/>
            <person name="Staton S.E."/>
            <person name="Sallet E."/>
            <person name="Lelandais-Briere C."/>
            <person name="Moreau S."/>
            <person name="Carrere S."/>
            <person name="Blein T."/>
            <person name="Jardinaud M.F."/>
            <person name="Latrasse D."/>
            <person name="Zouine M."/>
            <person name="Zahm M."/>
            <person name="Kreplak J."/>
            <person name="Mayjonade B."/>
            <person name="Satge C."/>
            <person name="Perez M."/>
            <person name="Cauet S."/>
            <person name="Marande W."/>
            <person name="Chantry-Darmon C."/>
            <person name="Lopez-Roques C."/>
            <person name="Bouchez O."/>
            <person name="Berard A."/>
            <person name="Debelle F."/>
            <person name="Munos S."/>
            <person name="Bendahmane A."/>
            <person name="Berges H."/>
            <person name="Niebel A."/>
            <person name="Buitink J."/>
            <person name="Frugier F."/>
            <person name="Benhamed M."/>
            <person name="Crespi M."/>
            <person name="Gouzy J."/>
            <person name="Gamas P."/>
        </authorList>
    </citation>
    <scope>NUCLEOTIDE SEQUENCE [LARGE SCALE GENOMIC DNA]</scope>
    <source>
        <strain evidence="6">cv. Jemalong A17</strain>
    </source>
</reference>
<evidence type="ECO:0000313" key="4">
    <source>
        <dbReference type="EnsemblPlants" id="AES90739"/>
    </source>
</evidence>
<gene>
    <name evidence="4" type="primary">11407273</name>
    <name evidence="2" type="ordered locus">MTR_4g097250</name>
    <name evidence="3" type="ORF">MtrunA17_Chr4g0054211</name>
</gene>
<dbReference type="HOGENOM" id="CLU_119274_1_0_1"/>
<dbReference type="EnsemblPlants" id="AES90739">
    <property type="protein sequence ID" value="AES90739"/>
    <property type="gene ID" value="MTR_4g097250"/>
</dbReference>
<feature type="compositionally biased region" description="Acidic residues" evidence="1">
    <location>
        <begin position="107"/>
        <end position="126"/>
    </location>
</feature>
<dbReference type="KEGG" id="mtr:11407273"/>
<dbReference type="PIRSF" id="PIRSF031279">
    <property type="entry name" value="UCP031279"/>
    <property type="match status" value="1"/>
</dbReference>
<dbReference type="Proteomes" id="UP000265566">
    <property type="component" value="Chromosome 4"/>
</dbReference>
<sequence>MTNNKESRRESKFAKYMKAPLRLLTKVKDLYVRGMIHCSHDLAFVDANVGIPNSFSSATPTTNDHDFNELITAASLRIRSGGNGVELDAEAMKKPPQKSHRVGMERIEEEDEACEFGDDDDDDDDGDIKAKAPQS</sequence>
<dbReference type="EMBL" id="CM001220">
    <property type="protein sequence ID" value="AES90739.1"/>
    <property type="molecule type" value="Genomic_DNA"/>
</dbReference>
<evidence type="ECO:0000313" key="5">
    <source>
        <dbReference type="Proteomes" id="UP000002051"/>
    </source>
</evidence>
<evidence type="ECO:0000313" key="2">
    <source>
        <dbReference type="EMBL" id="AES90739.1"/>
    </source>
</evidence>
<evidence type="ECO:0000313" key="3">
    <source>
        <dbReference type="EMBL" id="RHN63059.1"/>
    </source>
</evidence>
<keyword evidence="5" id="KW-1185">Reference proteome</keyword>
<reference evidence="2 5" key="2">
    <citation type="journal article" date="2014" name="BMC Genomics">
        <title>An improved genome release (version Mt4.0) for the model legume Medicago truncatula.</title>
        <authorList>
            <person name="Tang H."/>
            <person name="Krishnakumar V."/>
            <person name="Bidwell S."/>
            <person name="Rosen B."/>
            <person name="Chan A."/>
            <person name="Zhou S."/>
            <person name="Gentzbittel L."/>
            <person name="Childs K.L."/>
            <person name="Yandell M."/>
            <person name="Gundlach H."/>
            <person name="Mayer K.F."/>
            <person name="Schwartz D.C."/>
            <person name="Town C.D."/>
        </authorList>
    </citation>
    <scope>GENOME REANNOTATION</scope>
    <source>
        <strain evidence="4 5">cv. Jemalong A17</strain>
    </source>
</reference>
<dbReference type="AlphaFoldDB" id="G7JF70"/>
<organism evidence="2 5">
    <name type="scientific">Medicago truncatula</name>
    <name type="common">Barrel medic</name>
    <name type="synonym">Medicago tribuloides</name>
    <dbReference type="NCBI Taxonomy" id="3880"/>
    <lineage>
        <taxon>Eukaryota</taxon>
        <taxon>Viridiplantae</taxon>
        <taxon>Streptophyta</taxon>
        <taxon>Embryophyta</taxon>
        <taxon>Tracheophyta</taxon>
        <taxon>Spermatophyta</taxon>
        <taxon>Magnoliopsida</taxon>
        <taxon>eudicotyledons</taxon>
        <taxon>Gunneridae</taxon>
        <taxon>Pentapetalae</taxon>
        <taxon>rosids</taxon>
        <taxon>fabids</taxon>
        <taxon>Fabales</taxon>
        <taxon>Fabaceae</taxon>
        <taxon>Papilionoideae</taxon>
        <taxon>50 kb inversion clade</taxon>
        <taxon>NPAAA clade</taxon>
        <taxon>Hologalegina</taxon>
        <taxon>IRL clade</taxon>
        <taxon>Trifolieae</taxon>
        <taxon>Medicago</taxon>
    </lineage>
</organism>
<dbReference type="PaxDb" id="3880-AES90739"/>